<feature type="binding site" evidence="11">
    <location>
        <begin position="322"/>
        <end position="328"/>
    </location>
    <ligand>
        <name>ATP</name>
        <dbReference type="ChEBI" id="CHEBI:30616"/>
    </ligand>
</feature>
<keyword evidence="1 11" id="KW-0329">Glyoxylate bypass</keyword>
<comment type="caution">
    <text evidence="14">The sequence shown here is derived from an EMBL/GenBank/DDBJ whole genome shotgun (WGS) entry which is preliminary data.</text>
</comment>
<dbReference type="HAMAP" id="MF_00747">
    <property type="entry name" value="AceK"/>
    <property type="match status" value="1"/>
</dbReference>
<evidence type="ECO:0000256" key="11">
    <source>
        <dbReference type="HAMAP-Rule" id="MF_00747"/>
    </source>
</evidence>
<evidence type="ECO:0000256" key="5">
    <source>
        <dbReference type="ARBA" id="ARBA00022679"/>
    </source>
</evidence>
<accession>A0A9E5MIZ6</accession>
<comment type="subcellular location">
    <subcellularLocation>
        <location evidence="11">Cytoplasm</location>
    </subcellularLocation>
</comment>
<dbReference type="PANTHER" id="PTHR39559">
    <property type="match status" value="1"/>
</dbReference>
<dbReference type="GO" id="GO:0016208">
    <property type="term" value="F:AMP binding"/>
    <property type="evidence" value="ECO:0007669"/>
    <property type="project" value="TreeGrafter"/>
</dbReference>
<keyword evidence="2 11" id="KW-0963">Cytoplasm</keyword>
<dbReference type="GO" id="GO:0004674">
    <property type="term" value="F:protein serine/threonine kinase activity"/>
    <property type="evidence" value="ECO:0007669"/>
    <property type="project" value="UniProtKB-KW"/>
</dbReference>
<evidence type="ECO:0000256" key="7">
    <source>
        <dbReference type="ARBA" id="ARBA00022777"/>
    </source>
</evidence>
<evidence type="ECO:0000313" key="15">
    <source>
        <dbReference type="Proteomes" id="UP000787472"/>
    </source>
</evidence>
<feature type="binding site" evidence="11">
    <location>
        <position position="343"/>
    </location>
    <ligand>
        <name>ATP</name>
        <dbReference type="ChEBI" id="CHEBI:30616"/>
    </ligand>
</feature>
<evidence type="ECO:0000256" key="1">
    <source>
        <dbReference type="ARBA" id="ARBA00022435"/>
    </source>
</evidence>
<evidence type="ECO:0000313" key="14">
    <source>
        <dbReference type="EMBL" id="NHO64269.1"/>
    </source>
</evidence>
<dbReference type="EC" id="3.1.3.-" evidence="11"/>
<dbReference type="GO" id="GO:0006006">
    <property type="term" value="P:glucose metabolic process"/>
    <property type="evidence" value="ECO:0007669"/>
    <property type="project" value="InterPro"/>
</dbReference>
<dbReference type="GO" id="GO:0005524">
    <property type="term" value="F:ATP binding"/>
    <property type="evidence" value="ECO:0007669"/>
    <property type="project" value="UniProtKB-UniRule"/>
</dbReference>
<dbReference type="GO" id="GO:0005737">
    <property type="term" value="C:cytoplasm"/>
    <property type="evidence" value="ECO:0007669"/>
    <property type="project" value="UniProtKB-SubCell"/>
</dbReference>
<dbReference type="InterPro" id="IPR046854">
    <property type="entry name" value="AceK_regulatory"/>
</dbReference>
<evidence type="ECO:0000256" key="4">
    <source>
        <dbReference type="ARBA" id="ARBA00022532"/>
    </source>
</evidence>
<feature type="domain" description="Isocitrate dehydrogenase kinase/phosphatase (AceK) kinase" evidence="12">
    <location>
        <begin position="317"/>
        <end position="571"/>
    </location>
</feature>
<dbReference type="Proteomes" id="UP000787472">
    <property type="component" value="Unassembled WGS sequence"/>
</dbReference>
<comment type="function">
    <text evidence="11">Bifunctional enzyme which can phosphorylate or dephosphorylate isocitrate dehydrogenase (IDH) on a specific serine residue. This is a regulatory mechanism which enables bacteria to bypass the Krebs cycle via the glyoxylate shunt in response to the source of carbon. When bacteria are grown on glucose, IDH is fully active and unphosphorylated, but when grown on acetate or ethanol, the activity of IDH declines drastically concomitant with its phosphorylation.</text>
</comment>
<dbReference type="EC" id="2.7.11.5" evidence="11"/>
<feature type="domain" description="Isocitrate dehydrogenase kinase/phosphatase (AceK) regulatory" evidence="13">
    <location>
        <begin position="14"/>
        <end position="316"/>
    </location>
</feature>
<keyword evidence="9 11" id="KW-0067">ATP-binding</keyword>
<dbReference type="NCBIfam" id="NF002804">
    <property type="entry name" value="PRK02946.1"/>
    <property type="match status" value="1"/>
</dbReference>
<reference evidence="14" key="1">
    <citation type="submission" date="2020-03" db="EMBL/GenBank/DDBJ databases">
        <authorList>
            <person name="Guo F."/>
        </authorList>
    </citation>
    <scope>NUCLEOTIDE SEQUENCE</scope>
    <source>
        <strain evidence="14">JCM 30134</strain>
    </source>
</reference>
<proteinExistence type="inferred from homology"/>
<keyword evidence="3 11" id="KW-0723">Serine/threonine-protein kinase</keyword>
<dbReference type="GO" id="GO:0008772">
    <property type="term" value="F:[isocitrate dehydrogenase (NADP+)] kinase activity"/>
    <property type="evidence" value="ECO:0007669"/>
    <property type="project" value="UniProtKB-UniRule"/>
</dbReference>
<name>A0A9E5MIZ6_9GAMM</name>
<comment type="similarity">
    <text evidence="11">Belongs to the AceK family.</text>
</comment>
<dbReference type="Pfam" id="PF20423">
    <property type="entry name" value="AceK_regulatory"/>
    <property type="match status" value="1"/>
</dbReference>
<gene>
    <name evidence="11 14" type="primary">aceK</name>
    <name evidence="14" type="ORF">G8770_01750</name>
</gene>
<organism evidence="14 15">
    <name type="scientific">Pseudomaricurvus hydrocarbonicus</name>
    <dbReference type="NCBI Taxonomy" id="1470433"/>
    <lineage>
        <taxon>Bacteria</taxon>
        <taxon>Pseudomonadati</taxon>
        <taxon>Pseudomonadota</taxon>
        <taxon>Gammaproteobacteria</taxon>
        <taxon>Cellvibrionales</taxon>
        <taxon>Cellvibrionaceae</taxon>
        <taxon>Pseudomaricurvus</taxon>
    </lineage>
</organism>
<keyword evidence="6 11" id="KW-0547">Nucleotide-binding</keyword>
<evidence type="ECO:0000259" key="13">
    <source>
        <dbReference type="Pfam" id="PF20423"/>
    </source>
</evidence>
<feature type="active site" evidence="11">
    <location>
        <position position="378"/>
    </location>
</feature>
<keyword evidence="5 11" id="KW-0808">Transferase</keyword>
<dbReference type="PANTHER" id="PTHR39559:SF1">
    <property type="entry name" value="ISOCITRATE DEHYDROGENASE KINASE_PHOSPHATASE"/>
    <property type="match status" value="1"/>
</dbReference>
<evidence type="ECO:0000256" key="3">
    <source>
        <dbReference type="ARBA" id="ARBA00022527"/>
    </source>
</evidence>
<dbReference type="InterPro" id="IPR010452">
    <property type="entry name" value="Isocitrate_DH_AceK"/>
</dbReference>
<dbReference type="EMBL" id="JAAONZ010000001">
    <property type="protein sequence ID" value="NHO64269.1"/>
    <property type="molecule type" value="Genomic_DNA"/>
</dbReference>
<evidence type="ECO:0000259" key="12">
    <source>
        <dbReference type="Pfam" id="PF06315"/>
    </source>
</evidence>
<dbReference type="RefSeq" id="WP_167181131.1">
    <property type="nucleotide sequence ID" value="NZ_JAAONZ010000001.1"/>
</dbReference>
<evidence type="ECO:0000256" key="2">
    <source>
        <dbReference type="ARBA" id="ARBA00022490"/>
    </source>
</evidence>
<dbReference type="GO" id="GO:0006097">
    <property type="term" value="P:glyoxylate cycle"/>
    <property type="evidence" value="ECO:0007669"/>
    <property type="project" value="UniProtKB-UniRule"/>
</dbReference>
<comment type="catalytic activity">
    <reaction evidence="11">
        <text>L-seryl-[isocitrate dehydrogenase] + ATP = O-phospho-L-seryl-[isocitrate dehydrogenase] + ADP + H(+)</text>
        <dbReference type="Rhea" id="RHEA:43540"/>
        <dbReference type="Rhea" id="RHEA-COMP:10605"/>
        <dbReference type="Rhea" id="RHEA-COMP:10606"/>
        <dbReference type="ChEBI" id="CHEBI:15378"/>
        <dbReference type="ChEBI" id="CHEBI:29999"/>
        <dbReference type="ChEBI" id="CHEBI:30616"/>
        <dbReference type="ChEBI" id="CHEBI:83421"/>
        <dbReference type="ChEBI" id="CHEBI:456216"/>
        <dbReference type="EC" id="2.7.11.5"/>
    </reaction>
</comment>
<dbReference type="InterPro" id="IPR046855">
    <property type="entry name" value="AceK_kinase"/>
</dbReference>
<keyword evidence="4 11" id="KW-0816">Tricarboxylic acid cycle</keyword>
<keyword evidence="10 11" id="KW-0904">Protein phosphatase</keyword>
<dbReference type="AlphaFoldDB" id="A0A9E5MIZ6"/>
<keyword evidence="15" id="KW-1185">Reference proteome</keyword>
<evidence type="ECO:0000256" key="6">
    <source>
        <dbReference type="ARBA" id="ARBA00022741"/>
    </source>
</evidence>
<keyword evidence="7 11" id="KW-0418">Kinase</keyword>
<sequence>MAIQSLTPTAKRIAKTILNGFDAYFADFQNMTLGAKARFEKANWQGIQDAHYHRIELYKNKVEQVCKLVEGVTSKDVSDLKLWQQIKTAYAQLTDGHSNYEIAETFFNSIFCAHFHHHHIHDRNMFVKASRPLDDKPLKDYSIYQSYDVGDNLKDTLLQVMTDFEFSVPWENINRDLDNVIATIREKVPAGANGLWQGLRLDILETVFYRNKGAYLMGRVNLGKGYIPIVLPMLNNEENGIYIDTAILDQDGASIIFSFTRSYFMVDAPIPSRLVRFISSFMPNKEISEIYTAIGFNKHGKTEFYRHILLHMKNSNDQFIIAPGIKGMVMTVFTLPSYDIVFKIIKDKFDYPKQVTEAIVREKYKLVSRSERAGRMADTQEYSNFIFYRNRFCDELLQELQQVAPSKLEITDKLVIIKHVYTERRMIPLNLYLKDASKDQIYDVMDEYGNAIKQLAAANIFTGDMLLKNFGVTRHGRVVFYDYDEICAITECNFRKIPEPRNEVDEMSDRPWYTVGENDIFPEEFRLFFSGNPIARKAFESQHSDLYDYRYWQHIQNSLRNGHIENTYPYRRKLRFNRHRPSTELLNCD</sequence>
<dbReference type="GO" id="GO:0006099">
    <property type="term" value="P:tricarboxylic acid cycle"/>
    <property type="evidence" value="ECO:0007669"/>
    <property type="project" value="UniProtKB-UniRule"/>
</dbReference>
<dbReference type="PIRSF" id="PIRSF000719">
    <property type="entry name" value="AceK"/>
    <property type="match status" value="1"/>
</dbReference>
<evidence type="ECO:0000256" key="10">
    <source>
        <dbReference type="ARBA" id="ARBA00022912"/>
    </source>
</evidence>
<dbReference type="GO" id="GO:0004721">
    <property type="term" value="F:phosphoprotein phosphatase activity"/>
    <property type="evidence" value="ECO:0007669"/>
    <property type="project" value="UniProtKB-KW"/>
</dbReference>
<evidence type="ECO:0000256" key="8">
    <source>
        <dbReference type="ARBA" id="ARBA00022801"/>
    </source>
</evidence>
<keyword evidence="8 11" id="KW-0378">Hydrolase</keyword>
<protein>
    <recommendedName>
        <fullName evidence="11">Isocitrate dehydrogenase kinase/phosphatase</fullName>
        <shortName evidence="11">IDH kinase/phosphatase</shortName>
        <shortName evidence="11">IDHK/P</shortName>
        <ecNumber evidence="11">2.7.11.5</ecNumber>
        <ecNumber evidence="11">3.1.3.-</ecNumber>
    </recommendedName>
</protein>
<evidence type="ECO:0000256" key="9">
    <source>
        <dbReference type="ARBA" id="ARBA00022840"/>
    </source>
</evidence>
<dbReference type="Pfam" id="PF06315">
    <property type="entry name" value="AceK_kinase"/>
    <property type="match status" value="1"/>
</dbReference>